<dbReference type="GO" id="GO:0005886">
    <property type="term" value="C:plasma membrane"/>
    <property type="evidence" value="ECO:0007669"/>
    <property type="project" value="UniProtKB-SubCell"/>
</dbReference>
<protein>
    <submittedName>
        <fullName evidence="8">RDD family protein</fullName>
    </submittedName>
</protein>
<evidence type="ECO:0000256" key="3">
    <source>
        <dbReference type="ARBA" id="ARBA00022692"/>
    </source>
</evidence>
<dbReference type="AlphaFoldDB" id="A0A2U1S9K3"/>
<organism evidence="8 9">
    <name type="scientific">Methanobrevibacter woesei</name>
    <dbReference type="NCBI Taxonomy" id="190976"/>
    <lineage>
        <taxon>Archaea</taxon>
        <taxon>Methanobacteriati</taxon>
        <taxon>Methanobacteriota</taxon>
        <taxon>Methanomada group</taxon>
        <taxon>Methanobacteria</taxon>
        <taxon>Methanobacteriales</taxon>
        <taxon>Methanobacteriaceae</taxon>
        <taxon>Methanobrevibacter</taxon>
    </lineage>
</organism>
<name>A0A2U1S9K3_9EURY</name>
<evidence type="ECO:0000313" key="9">
    <source>
        <dbReference type="Proteomes" id="UP000245577"/>
    </source>
</evidence>
<keyword evidence="4 6" id="KW-1133">Transmembrane helix</keyword>
<evidence type="ECO:0000256" key="6">
    <source>
        <dbReference type="SAM" id="Phobius"/>
    </source>
</evidence>
<keyword evidence="2" id="KW-1003">Cell membrane</keyword>
<dbReference type="Proteomes" id="UP000245577">
    <property type="component" value="Unassembled WGS sequence"/>
</dbReference>
<reference evidence="8 9" key="1">
    <citation type="submission" date="2017-03" db="EMBL/GenBank/DDBJ databases">
        <title>Genome sequence of Methanobrevibacter wosei.</title>
        <authorList>
            <person name="Poehlein A."/>
            <person name="Seedorf H."/>
            <person name="Daniel R."/>
        </authorList>
    </citation>
    <scope>NUCLEOTIDE SEQUENCE [LARGE SCALE GENOMIC DNA]</scope>
    <source>
        <strain evidence="8 9">DSM 11979</strain>
    </source>
</reference>
<evidence type="ECO:0000256" key="4">
    <source>
        <dbReference type="ARBA" id="ARBA00022989"/>
    </source>
</evidence>
<dbReference type="PANTHER" id="PTHR36115:SF4">
    <property type="entry name" value="MEMBRANE PROTEIN"/>
    <property type="match status" value="1"/>
</dbReference>
<feature type="transmembrane region" description="Helical" evidence="6">
    <location>
        <begin position="46"/>
        <end position="65"/>
    </location>
</feature>
<comment type="caution">
    <text evidence="8">The sequence shown here is derived from an EMBL/GenBank/DDBJ whole genome shotgun (WGS) entry which is preliminary data.</text>
</comment>
<evidence type="ECO:0000256" key="1">
    <source>
        <dbReference type="ARBA" id="ARBA00004651"/>
    </source>
</evidence>
<keyword evidence="3 6" id="KW-0812">Transmembrane</keyword>
<evidence type="ECO:0000256" key="2">
    <source>
        <dbReference type="ARBA" id="ARBA00022475"/>
    </source>
</evidence>
<evidence type="ECO:0000313" key="8">
    <source>
        <dbReference type="EMBL" id="PWB87098.1"/>
    </source>
</evidence>
<gene>
    <name evidence="8" type="ORF">MBBWO_02150</name>
</gene>
<dbReference type="PANTHER" id="PTHR36115">
    <property type="entry name" value="PROLINE-RICH ANTIGEN HOMOLOG-RELATED"/>
    <property type="match status" value="1"/>
</dbReference>
<dbReference type="InterPro" id="IPR010432">
    <property type="entry name" value="RDD"/>
</dbReference>
<evidence type="ECO:0000259" key="7">
    <source>
        <dbReference type="Pfam" id="PF06271"/>
    </source>
</evidence>
<proteinExistence type="predicted"/>
<dbReference type="Pfam" id="PF06271">
    <property type="entry name" value="RDD"/>
    <property type="match status" value="1"/>
</dbReference>
<feature type="transmembrane region" description="Helical" evidence="6">
    <location>
        <begin position="13"/>
        <end position="34"/>
    </location>
</feature>
<evidence type="ECO:0000256" key="5">
    <source>
        <dbReference type="ARBA" id="ARBA00023136"/>
    </source>
</evidence>
<dbReference type="InterPro" id="IPR051791">
    <property type="entry name" value="Pra-immunoreactive"/>
</dbReference>
<keyword evidence="5 6" id="KW-0472">Membrane</keyword>
<comment type="subcellular location">
    <subcellularLocation>
        <location evidence="1">Cell membrane</location>
        <topology evidence="1">Multi-pass membrane protein</topology>
    </subcellularLocation>
</comment>
<dbReference type="EMBL" id="MZGU01000002">
    <property type="protein sequence ID" value="PWB87098.1"/>
    <property type="molecule type" value="Genomic_DNA"/>
</dbReference>
<feature type="domain" description="RDD" evidence="7">
    <location>
        <begin position="9"/>
        <end position="109"/>
    </location>
</feature>
<accession>A0A2U1S9K3</accession>
<sequence>MVIFMASIFSRRIVAYIADFFVVSAFMWIISFFLSLVANPLSMFTIYSYFPFVVPVVCMIYFVLCEKIKGATVGKALMYLEVRSYNGHPINWAQAIVRNLTKIFWIPIIFDWAIGKIIRKGDRLFNVITKTVVIEEEVPEY</sequence>
<keyword evidence="9" id="KW-1185">Reference proteome</keyword>